<gene>
    <name evidence="1" type="ORF">IAB51_11400</name>
</gene>
<dbReference type="InterPro" id="IPR036086">
    <property type="entry name" value="ParB/Sulfiredoxin_sf"/>
</dbReference>
<reference evidence="1" key="1">
    <citation type="submission" date="2020-10" db="EMBL/GenBank/DDBJ databases">
        <authorList>
            <person name="Gilroy R."/>
        </authorList>
    </citation>
    <scope>NUCLEOTIDE SEQUENCE</scope>
    <source>
        <strain evidence="1">CHK199-13235</strain>
    </source>
</reference>
<evidence type="ECO:0000313" key="1">
    <source>
        <dbReference type="EMBL" id="HIS77392.1"/>
    </source>
</evidence>
<dbReference type="SUPFAM" id="SSF110849">
    <property type="entry name" value="ParB/Sulfiredoxin"/>
    <property type="match status" value="1"/>
</dbReference>
<dbReference type="AlphaFoldDB" id="A0A9D1K137"/>
<organism evidence="1 2">
    <name type="scientific">Candidatus Merdivicinus excrementipullorum</name>
    <dbReference type="NCBI Taxonomy" id="2840867"/>
    <lineage>
        <taxon>Bacteria</taxon>
        <taxon>Bacillati</taxon>
        <taxon>Bacillota</taxon>
        <taxon>Clostridia</taxon>
        <taxon>Eubacteriales</taxon>
        <taxon>Oscillospiraceae</taxon>
        <taxon>Oscillospiraceae incertae sedis</taxon>
        <taxon>Candidatus Merdivicinus</taxon>
    </lineage>
</organism>
<reference evidence="1" key="2">
    <citation type="journal article" date="2021" name="PeerJ">
        <title>Extensive microbial diversity within the chicken gut microbiome revealed by metagenomics and culture.</title>
        <authorList>
            <person name="Gilroy R."/>
            <person name="Ravi A."/>
            <person name="Getino M."/>
            <person name="Pursley I."/>
            <person name="Horton D.L."/>
            <person name="Alikhan N.F."/>
            <person name="Baker D."/>
            <person name="Gharbi K."/>
            <person name="Hall N."/>
            <person name="Watson M."/>
            <person name="Adriaenssens E.M."/>
            <person name="Foster-Nyarko E."/>
            <person name="Jarju S."/>
            <person name="Secka A."/>
            <person name="Antonio M."/>
            <person name="Oren A."/>
            <person name="Chaudhuri R.R."/>
            <person name="La Ragione R."/>
            <person name="Hildebrand F."/>
            <person name="Pallen M.J."/>
        </authorList>
    </citation>
    <scope>NUCLEOTIDE SEQUENCE</scope>
    <source>
        <strain evidence="1">CHK199-13235</strain>
    </source>
</reference>
<evidence type="ECO:0008006" key="3">
    <source>
        <dbReference type="Google" id="ProtNLM"/>
    </source>
</evidence>
<dbReference type="CDD" id="cd16387">
    <property type="entry name" value="ParB_N_Srx"/>
    <property type="match status" value="1"/>
</dbReference>
<evidence type="ECO:0000313" key="2">
    <source>
        <dbReference type="Proteomes" id="UP000824002"/>
    </source>
</evidence>
<protein>
    <recommendedName>
        <fullName evidence="3">ParB/Sulfiredoxin domain-containing protein</fullName>
    </recommendedName>
</protein>
<comment type="caution">
    <text evidence="1">The sequence shown here is derived from an EMBL/GenBank/DDBJ whole genome shotgun (WGS) entry which is preliminary data.</text>
</comment>
<dbReference type="Proteomes" id="UP000824002">
    <property type="component" value="Unassembled WGS sequence"/>
</dbReference>
<name>A0A9D1K137_9FIRM</name>
<accession>A0A9D1K137</accession>
<sequence length="189" mass="21988">MRFDGIRQMPVLELGISQLYLSEEKLARVRTWLSPDTIARCQPLPVHDFGNGRYTLTDGHTRAFAAFSMGILELPVLYDEDEIIIKEPGPTLYREDIRWCERFSLCTVADLSQRILSAVDYEKRWIERCERSFHLLTKTTEQERTAFQKLGRGFFLYGASPDLKILYFEDAQGILWTYSQGIFAKETEC</sequence>
<proteinExistence type="predicted"/>
<dbReference type="EMBL" id="DVJP01000076">
    <property type="protein sequence ID" value="HIS77392.1"/>
    <property type="molecule type" value="Genomic_DNA"/>
</dbReference>